<dbReference type="SUPFAM" id="SSF47473">
    <property type="entry name" value="EF-hand"/>
    <property type="match status" value="1"/>
</dbReference>
<dbReference type="PROSITE" id="PS50222">
    <property type="entry name" value="EF_HAND_2"/>
    <property type="match status" value="1"/>
</dbReference>
<keyword evidence="4" id="KW-1185">Reference proteome</keyword>
<keyword evidence="1" id="KW-0732">Signal</keyword>
<dbReference type="InterPro" id="IPR018247">
    <property type="entry name" value="EF_Hand_1_Ca_BS"/>
</dbReference>
<evidence type="ECO:0000313" key="4">
    <source>
        <dbReference type="Proteomes" id="UP000315647"/>
    </source>
</evidence>
<dbReference type="NCBIfam" id="NF038032">
    <property type="entry name" value="CehA_McbA_metalo"/>
    <property type="match status" value="1"/>
</dbReference>
<evidence type="ECO:0000256" key="1">
    <source>
        <dbReference type="SAM" id="SignalP"/>
    </source>
</evidence>
<proteinExistence type="predicted"/>
<protein>
    <recommendedName>
        <fullName evidence="2">EF-hand domain-containing protein</fullName>
    </recommendedName>
</protein>
<gene>
    <name evidence="3" type="ORF">Enr10x_10220</name>
</gene>
<dbReference type="EMBL" id="CP037421">
    <property type="protein sequence ID" value="QDT25725.1"/>
    <property type="molecule type" value="Genomic_DNA"/>
</dbReference>
<dbReference type="PROSITE" id="PS00018">
    <property type="entry name" value="EF_HAND_1"/>
    <property type="match status" value="1"/>
</dbReference>
<accession>A0A517Q273</accession>
<organism evidence="3 4">
    <name type="scientific">Gimesia panareensis</name>
    <dbReference type="NCBI Taxonomy" id="2527978"/>
    <lineage>
        <taxon>Bacteria</taxon>
        <taxon>Pseudomonadati</taxon>
        <taxon>Planctomycetota</taxon>
        <taxon>Planctomycetia</taxon>
        <taxon>Planctomycetales</taxon>
        <taxon>Planctomycetaceae</taxon>
        <taxon>Gimesia</taxon>
    </lineage>
</organism>
<reference evidence="3 4" key="1">
    <citation type="submission" date="2019-03" db="EMBL/GenBank/DDBJ databases">
        <title>Deep-cultivation of Planctomycetes and their phenomic and genomic characterization uncovers novel biology.</title>
        <authorList>
            <person name="Wiegand S."/>
            <person name="Jogler M."/>
            <person name="Boedeker C."/>
            <person name="Pinto D."/>
            <person name="Vollmers J."/>
            <person name="Rivas-Marin E."/>
            <person name="Kohn T."/>
            <person name="Peeters S.H."/>
            <person name="Heuer A."/>
            <person name="Rast P."/>
            <person name="Oberbeckmann S."/>
            <person name="Bunk B."/>
            <person name="Jeske O."/>
            <person name="Meyerdierks A."/>
            <person name="Storesund J.E."/>
            <person name="Kallscheuer N."/>
            <person name="Luecker S."/>
            <person name="Lage O.M."/>
            <person name="Pohl T."/>
            <person name="Merkel B.J."/>
            <person name="Hornburger P."/>
            <person name="Mueller R.-W."/>
            <person name="Bruemmer F."/>
            <person name="Labrenz M."/>
            <person name="Spormann A.M."/>
            <person name="Op den Camp H."/>
            <person name="Overmann J."/>
            <person name="Amann R."/>
            <person name="Jetten M.S.M."/>
            <person name="Mascher T."/>
            <person name="Medema M.H."/>
            <person name="Devos D.P."/>
            <person name="Kaster A.-K."/>
            <person name="Ovreas L."/>
            <person name="Rohde M."/>
            <person name="Galperin M.Y."/>
            <person name="Jogler C."/>
        </authorList>
    </citation>
    <scope>NUCLEOTIDE SEQUENCE [LARGE SCALE GENOMIC DNA]</scope>
    <source>
        <strain evidence="3 4">Enr10</strain>
    </source>
</reference>
<feature type="signal peptide" evidence="1">
    <location>
        <begin position="1"/>
        <end position="29"/>
    </location>
</feature>
<feature type="domain" description="EF-hand" evidence="2">
    <location>
        <begin position="510"/>
        <end position="536"/>
    </location>
</feature>
<dbReference type="Gene3D" id="1.10.238.10">
    <property type="entry name" value="EF-hand"/>
    <property type="match status" value="1"/>
</dbReference>
<dbReference type="Proteomes" id="UP000315647">
    <property type="component" value="Chromosome"/>
</dbReference>
<dbReference type="InterPro" id="IPR011992">
    <property type="entry name" value="EF-hand-dom_pair"/>
</dbReference>
<dbReference type="AlphaFoldDB" id="A0A517Q273"/>
<dbReference type="RefSeq" id="WP_145448310.1">
    <property type="nucleotide sequence ID" value="NZ_CP037421.1"/>
</dbReference>
<dbReference type="InterPro" id="IPR002048">
    <property type="entry name" value="EF_hand_dom"/>
</dbReference>
<name>A0A517Q273_9PLAN</name>
<evidence type="ECO:0000313" key="3">
    <source>
        <dbReference type="EMBL" id="QDT25725.1"/>
    </source>
</evidence>
<sequence length="830" mass="91214" precursor="true">MMKRLFSAALLTLLSLSGAGFLGASLAAAAESVEVVDVEGQPLGANARRLVAALEYLGAPLPEDLVEKLTAASADRDAKRIQELLDPEVLCVVSLNPEVRTKVARGPAQAVLQQGGFTPFLIKVINQSTVTRQLQISSPQAGAVYSGAALNSLKRQAQTELNRNENKKSASDRFLEVELFQASPMTVRLSGLECEYVLALIYCHEAGKREATLAFDVGAGTQDIGFRGEVPILFTVNKAVPVKLSIRDFDGTPTAARLVFRDQQKRVYPLQAKRLAPDFFFQPQIYRQDGETVLLPAGELEMEFSRGPEYQRLTEKVMVSASEPQTVDVKLQRWLNARDFGFYSGDHHIHAAGCAHYDNPTKGVTPLDMFKQVKGEGLNVGCVLTWGPCFDVQRQFFSSTADRVSEPLTILKYDLEISGFGSAALGHVCLLNLQNQTYPGTLGTTKGWPSWTVPVLKWCKEQGGVTGYPHSALRVNPPQAAVRMIKDLDQDQSESLSSQEASQGLLPKPFASIDEDGNGQLTTQELTQALEQAADELPNLAVPEMNGGGAMEICVSTAEGVCDFISAMDTERIPEWNTWYHILNCGYPLKVSGETDFPCMSSRRVGQGRVYVQLGDVDELDFQEWCRGIQHGRSYVSDGYAHALEFNVSGRSPGFEEVHLKEAGQVEVTAKVAFAAETPRAVAYGLLDPPEGKRAVGDTRILHAPRNSDYVTGGERLVEIVQNGTVVAQKAVPADGKVHELSFTIPVKQSSWIALRQFPQLHTNPVNVIVDQRPIRASRESALWCAETIKLLWKNRHQIIAERERPAAEQAYQRAIQSYLQRAQEATQFD</sequence>
<feature type="chain" id="PRO_5022204668" description="EF-hand domain-containing protein" evidence="1">
    <location>
        <begin position="30"/>
        <end position="830"/>
    </location>
</feature>
<dbReference type="GO" id="GO:0005509">
    <property type="term" value="F:calcium ion binding"/>
    <property type="evidence" value="ECO:0007669"/>
    <property type="project" value="InterPro"/>
</dbReference>
<evidence type="ECO:0000259" key="2">
    <source>
        <dbReference type="PROSITE" id="PS50222"/>
    </source>
</evidence>